<feature type="domain" description="HhH-GPD" evidence="14">
    <location>
        <begin position="35"/>
        <end position="186"/>
    </location>
</feature>
<dbReference type="InterPro" id="IPR015797">
    <property type="entry name" value="NUDIX_hydrolase-like_dom_sf"/>
</dbReference>
<keyword evidence="11" id="KW-0234">DNA repair</keyword>
<evidence type="ECO:0000256" key="2">
    <source>
        <dbReference type="ARBA" id="ARBA00008343"/>
    </source>
</evidence>
<evidence type="ECO:0000256" key="6">
    <source>
        <dbReference type="ARBA" id="ARBA00022723"/>
    </source>
</evidence>
<dbReference type="Gene3D" id="1.10.1670.10">
    <property type="entry name" value="Helix-hairpin-Helix base-excision DNA repair enzymes (C-terminal)"/>
    <property type="match status" value="1"/>
</dbReference>
<dbReference type="InterPro" id="IPR029119">
    <property type="entry name" value="MutY_C"/>
</dbReference>
<keyword evidence="16" id="KW-1185">Reference proteome</keyword>
<dbReference type="STRING" id="1121429.SAMN02745133_01582"/>
<evidence type="ECO:0000256" key="11">
    <source>
        <dbReference type="ARBA" id="ARBA00023204"/>
    </source>
</evidence>
<evidence type="ECO:0000256" key="1">
    <source>
        <dbReference type="ARBA" id="ARBA00000843"/>
    </source>
</evidence>
<comment type="catalytic activity">
    <reaction evidence="1 13">
        <text>Hydrolyzes free adenine bases from 7,8-dihydro-8-oxoguanine:adenine mismatched double-stranded DNA, leaving an apurinic site.</text>
        <dbReference type="EC" id="3.2.2.31"/>
    </reaction>
</comment>
<evidence type="ECO:0000256" key="9">
    <source>
        <dbReference type="ARBA" id="ARBA00023004"/>
    </source>
</evidence>
<dbReference type="PANTHER" id="PTHR42944:SF1">
    <property type="entry name" value="ADENINE DNA GLYCOSYLASE"/>
    <property type="match status" value="1"/>
</dbReference>
<dbReference type="GO" id="GO:0006298">
    <property type="term" value="P:mismatch repair"/>
    <property type="evidence" value="ECO:0007669"/>
    <property type="project" value="TreeGrafter"/>
</dbReference>
<dbReference type="NCBIfam" id="TIGR01084">
    <property type="entry name" value="mutY"/>
    <property type="match status" value="1"/>
</dbReference>
<dbReference type="InterPro" id="IPR044298">
    <property type="entry name" value="MIG/MutY"/>
</dbReference>
<evidence type="ECO:0000313" key="15">
    <source>
        <dbReference type="EMBL" id="SHE98763.1"/>
    </source>
</evidence>
<dbReference type="OrthoDB" id="9802365at2"/>
<dbReference type="GO" id="GO:0035485">
    <property type="term" value="F:adenine/guanine mispair binding"/>
    <property type="evidence" value="ECO:0007669"/>
    <property type="project" value="TreeGrafter"/>
</dbReference>
<dbReference type="GO" id="GO:0034039">
    <property type="term" value="F:8-oxo-7,8-dihydroguanine DNA N-glycosylase activity"/>
    <property type="evidence" value="ECO:0007669"/>
    <property type="project" value="TreeGrafter"/>
</dbReference>
<evidence type="ECO:0000256" key="4">
    <source>
        <dbReference type="ARBA" id="ARBA00022023"/>
    </source>
</evidence>
<dbReference type="SUPFAM" id="SSF48150">
    <property type="entry name" value="DNA-glycosylase"/>
    <property type="match status" value="1"/>
</dbReference>
<evidence type="ECO:0000256" key="10">
    <source>
        <dbReference type="ARBA" id="ARBA00023014"/>
    </source>
</evidence>
<comment type="function">
    <text evidence="13">Adenine glycosylase active on G-A mispairs.</text>
</comment>
<dbReference type="GO" id="GO:0000701">
    <property type="term" value="F:purine-specific mismatch base pair DNA N-glycosylase activity"/>
    <property type="evidence" value="ECO:0007669"/>
    <property type="project" value="UniProtKB-EC"/>
</dbReference>
<comment type="similarity">
    <text evidence="2 13">Belongs to the Nth/MutY family.</text>
</comment>
<dbReference type="Gene3D" id="1.10.340.30">
    <property type="entry name" value="Hypothetical protein, domain 2"/>
    <property type="match status" value="1"/>
</dbReference>
<evidence type="ECO:0000256" key="13">
    <source>
        <dbReference type="RuleBase" id="RU365096"/>
    </source>
</evidence>
<evidence type="ECO:0000256" key="12">
    <source>
        <dbReference type="ARBA" id="ARBA00023295"/>
    </source>
</evidence>
<keyword evidence="10" id="KW-0411">Iron-sulfur</keyword>
<dbReference type="Pfam" id="PF00633">
    <property type="entry name" value="HHH"/>
    <property type="match status" value="1"/>
</dbReference>
<dbReference type="InterPro" id="IPR000445">
    <property type="entry name" value="HhH_motif"/>
</dbReference>
<name>A0A1M4XZN4_9FIRM</name>
<keyword evidence="5" id="KW-0004">4Fe-4S</keyword>
<gene>
    <name evidence="15" type="ORF">SAMN02745133_01582</name>
</gene>
<keyword evidence="9 13" id="KW-0408">Iron</keyword>
<evidence type="ECO:0000256" key="8">
    <source>
        <dbReference type="ARBA" id="ARBA00022801"/>
    </source>
</evidence>
<dbReference type="CDD" id="cd03431">
    <property type="entry name" value="NUDIX_DNA_Glycosylase_C-MutY"/>
    <property type="match status" value="1"/>
</dbReference>
<dbReference type="Pfam" id="PF14815">
    <property type="entry name" value="NUDIX_4"/>
    <property type="match status" value="1"/>
</dbReference>
<dbReference type="RefSeq" id="WP_073238307.1">
    <property type="nucleotide sequence ID" value="NZ_FQUY01000009.1"/>
</dbReference>
<dbReference type="FunFam" id="1.10.340.30:FF:000010">
    <property type="entry name" value="Adenine DNA glycosylase"/>
    <property type="match status" value="1"/>
</dbReference>
<evidence type="ECO:0000259" key="14">
    <source>
        <dbReference type="SMART" id="SM00478"/>
    </source>
</evidence>
<dbReference type="Pfam" id="PF00730">
    <property type="entry name" value="HhH-GPD"/>
    <property type="match status" value="1"/>
</dbReference>
<proteinExistence type="inferred from homology"/>
<dbReference type="InterPro" id="IPR005760">
    <property type="entry name" value="A/G_AdeGlyc_MutY"/>
</dbReference>
<dbReference type="PANTHER" id="PTHR42944">
    <property type="entry name" value="ADENINE DNA GLYCOSYLASE"/>
    <property type="match status" value="1"/>
</dbReference>
<dbReference type="GO" id="GO:0006284">
    <property type="term" value="P:base-excision repair"/>
    <property type="evidence" value="ECO:0007669"/>
    <property type="project" value="UniProtKB-UniRule"/>
</dbReference>
<keyword evidence="8" id="KW-0378">Hydrolase</keyword>
<protein>
    <recommendedName>
        <fullName evidence="4 13">Adenine DNA glycosylase</fullName>
        <ecNumber evidence="3 13">3.2.2.31</ecNumber>
    </recommendedName>
</protein>
<reference evidence="16" key="1">
    <citation type="submission" date="2016-11" db="EMBL/GenBank/DDBJ databases">
        <authorList>
            <person name="Varghese N."/>
            <person name="Submissions S."/>
        </authorList>
    </citation>
    <scope>NUCLEOTIDE SEQUENCE [LARGE SCALE GENOMIC DNA]</scope>
    <source>
        <strain evidence="16">DSM 12395</strain>
    </source>
</reference>
<organism evidence="15 16">
    <name type="scientific">Desulforamulus putei DSM 12395</name>
    <dbReference type="NCBI Taxonomy" id="1121429"/>
    <lineage>
        <taxon>Bacteria</taxon>
        <taxon>Bacillati</taxon>
        <taxon>Bacillota</taxon>
        <taxon>Clostridia</taxon>
        <taxon>Eubacteriales</taxon>
        <taxon>Peptococcaceae</taxon>
        <taxon>Desulforamulus</taxon>
    </lineage>
</organism>
<dbReference type="SMART" id="SM00478">
    <property type="entry name" value="ENDO3c"/>
    <property type="match status" value="1"/>
</dbReference>
<dbReference type="EC" id="3.2.2.31" evidence="3 13"/>
<dbReference type="PROSITE" id="PS01155">
    <property type="entry name" value="ENDONUCLEASE_III_2"/>
    <property type="match status" value="1"/>
</dbReference>
<evidence type="ECO:0000256" key="5">
    <source>
        <dbReference type="ARBA" id="ARBA00022485"/>
    </source>
</evidence>
<sequence>MDWVKLLLNWYLENKRDLPWRRQKDAYAIWISEIMLQQTRVDTVLAYYTRFLERFPTVRDLAQADIDEVLKYWEGLGYYTRAKNMHKAAGEIVRHHQGVFPQTYREVLALPGIGPYTAGAVMSIAYNQPYPAVDGNVLRVMSRLYLLKKDISQPAVKKEVENLVKQAFPAEQACDFTQALIELGALVCLPTAPKCFGCPIRQDCKAFQENLQNALPSKQKKPARKSVIRYIALIQQGDRILMNKRPADGLLGGLWEFPGVEGKNKKEFCEKFKIKYGVDIFPDSHWMDTKHEFTHLIWEMKIYRCRLDPAETIKETRLQWIPLQELNTIAIPTAFQKIKNTLLNTNSSRGRFLT</sequence>
<dbReference type="Proteomes" id="UP000184148">
    <property type="component" value="Unassembled WGS sequence"/>
</dbReference>
<comment type="cofactor">
    <cofactor evidence="13">
        <name>[4Fe-4S] cluster</name>
        <dbReference type="ChEBI" id="CHEBI:49883"/>
    </cofactor>
    <text evidence="13">Binds 1 [4Fe-4S] cluster.</text>
</comment>
<keyword evidence="12 13" id="KW-0326">Glycosidase</keyword>
<evidence type="ECO:0000313" key="16">
    <source>
        <dbReference type="Proteomes" id="UP000184148"/>
    </source>
</evidence>
<dbReference type="EMBL" id="FQUY01000009">
    <property type="protein sequence ID" value="SHE98763.1"/>
    <property type="molecule type" value="Genomic_DNA"/>
</dbReference>
<dbReference type="AlphaFoldDB" id="A0A1M4XZN4"/>
<keyword evidence="7 13" id="KW-0227">DNA damage</keyword>
<dbReference type="SUPFAM" id="SSF55811">
    <property type="entry name" value="Nudix"/>
    <property type="match status" value="1"/>
</dbReference>
<dbReference type="CDD" id="cd00056">
    <property type="entry name" value="ENDO3c"/>
    <property type="match status" value="1"/>
</dbReference>
<accession>A0A1M4XZN4</accession>
<evidence type="ECO:0000256" key="7">
    <source>
        <dbReference type="ARBA" id="ARBA00022763"/>
    </source>
</evidence>
<dbReference type="InterPro" id="IPR023170">
    <property type="entry name" value="HhH_base_excis_C"/>
</dbReference>
<dbReference type="InterPro" id="IPR011257">
    <property type="entry name" value="DNA_glycosylase"/>
</dbReference>
<dbReference type="GO" id="GO:0051539">
    <property type="term" value="F:4 iron, 4 sulfur cluster binding"/>
    <property type="evidence" value="ECO:0007669"/>
    <property type="project" value="UniProtKB-UniRule"/>
</dbReference>
<evidence type="ECO:0000256" key="3">
    <source>
        <dbReference type="ARBA" id="ARBA00012045"/>
    </source>
</evidence>
<dbReference type="GO" id="GO:0032357">
    <property type="term" value="F:oxidized purine DNA binding"/>
    <property type="evidence" value="ECO:0007669"/>
    <property type="project" value="TreeGrafter"/>
</dbReference>
<dbReference type="InterPro" id="IPR003265">
    <property type="entry name" value="HhH-GPD_domain"/>
</dbReference>
<dbReference type="GO" id="GO:0046872">
    <property type="term" value="F:metal ion binding"/>
    <property type="evidence" value="ECO:0007669"/>
    <property type="project" value="UniProtKB-UniRule"/>
</dbReference>
<dbReference type="Gene3D" id="3.90.79.10">
    <property type="entry name" value="Nucleoside Triphosphate Pyrophosphohydrolase"/>
    <property type="match status" value="1"/>
</dbReference>
<dbReference type="InterPro" id="IPR004036">
    <property type="entry name" value="Endonuclease-III-like_CS2"/>
</dbReference>
<keyword evidence="6" id="KW-0479">Metal-binding</keyword>